<evidence type="ECO:0000256" key="1">
    <source>
        <dbReference type="ARBA" id="ARBA00010996"/>
    </source>
</evidence>
<feature type="binding site" evidence="2">
    <location>
        <position position="107"/>
    </location>
    <ligand>
        <name>Cu cation</name>
        <dbReference type="ChEBI" id="CHEBI:23378"/>
    </ligand>
</feature>
<keyword evidence="5" id="KW-0812">Transmembrane</keyword>
<dbReference type="STRING" id="91360.SAMN05660330_03451"/>
<dbReference type="GO" id="GO:0046872">
    <property type="term" value="F:metal ion binding"/>
    <property type="evidence" value="ECO:0007669"/>
    <property type="project" value="UniProtKB-KW"/>
</dbReference>
<dbReference type="Pfam" id="PF02630">
    <property type="entry name" value="SCO1-SenC"/>
    <property type="match status" value="1"/>
</dbReference>
<evidence type="ECO:0000313" key="7">
    <source>
        <dbReference type="Proteomes" id="UP000199073"/>
    </source>
</evidence>
<evidence type="ECO:0000256" key="4">
    <source>
        <dbReference type="SAM" id="MobiDB-lite"/>
    </source>
</evidence>
<reference evidence="6 7" key="1">
    <citation type="submission" date="2016-10" db="EMBL/GenBank/DDBJ databases">
        <authorList>
            <person name="de Groot N.N."/>
        </authorList>
    </citation>
    <scope>NUCLEOTIDE SEQUENCE [LARGE SCALE GENOMIC DNA]</scope>
    <source>
        <strain evidence="6 7">DSM 12130</strain>
    </source>
</reference>
<dbReference type="Proteomes" id="UP000199073">
    <property type="component" value="Unassembled WGS sequence"/>
</dbReference>
<dbReference type="OrthoDB" id="9786756at2"/>
<feature type="transmembrane region" description="Helical" evidence="5">
    <location>
        <begin position="259"/>
        <end position="279"/>
    </location>
</feature>
<sequence>MKRTPGQTLFVIMLLLAFWAPASISLPRSCLAKDDPGHDNHAEHHHHDSGQDQGQNIDNRWVEEKTGRFLPLDVKFRDENGTVLRLGDFIDRPTILLPIYFYCPNSCSTNLANLAAALNNLKTKAGADYRVIALSFNDQETPETAARAKRNYVKLLEKQFPASEWKFLTGTQESIKTVTDGIGFSFKKQGDGTFVHPSALAIIGENGRIIRYVYGTFLAGDIDIGIRDARAGTPSSSVKRLLKFCFNYDPGENNSVFQLVKIIVLLLFVVAIVFVLFSFKRKKR</sequence>
<dbReference type="AlphaFoldDB" id="A0A1H0U9Z1"/>
<feature type="region of interest" description="Disordered" evidence="4">
    <location>
        <begin position="35"/>
        <end position="56"/>
    </location>
</feature>
<keyword evidence="5" id="KW-1133">Transmembrane helix</keyword>
<evidence type="ECO:0000256" key="3">
    <source>
        <dbReference type="PIRSR" id="PIRSR603782-2"/>
    </source>
</evidence>
<proteinExistence type="inferred from homology"/>
<keyword evidence="2" id="KW-0479">Metal-binding</keyword>
<feature type="binding site" evidence="2">
    <location>
        <position position="196"/>
    </location>
    <ligand>
        <name>Cu cation</name>
        <dbReference type="ChEBI" id="CHEBI:23378"/>
    </ligand>
</feature>
<feature type="binding site" evidence="2">
    <location>
        <position position="103"/>
    </location>
    <ligand>
        <name>Cu cation</name>
        <dbReference type="ChEBI" id="CHEBI:23378"/>
    </ligand>
</feature>
<keyword evidence="5" id="KW-0472">Membrane</keyword>
<evidence type="ECO:0000313" key="6">
    <source>
        <dbReference type="EMBL" id="SDP62989.1"/>
    </source>
</evidence>
<accession>A0A1H0U9Z1</accession>
<dbReference type="PANTHER" id="PTHR12151">
    <property type="entry name" value="ELECTRON TRANSPORT PROTIN SCO1/SENC FAMILY MEMBER"/>
    <property type="match status" value="1"/>
</dbReference>
<feature type="compositionally biased region" description="Basic and acidic residues" evidence="4">
    <location>
        <begin position="35"/>
        <end position="50"/>
    </location>
</feature>
<gene>
    <name evidence="6" type="ORF">SAMN05660330_03451</name>
</gene>
<name>A0A1H0U9Z1_9BACT</name>
<dbReference type="EMBL" id="FNJI01000030">
    <property type="protein sequence ID" value="SDP62989.1"/>
    <property type="molecule type" value="Genomic_DNA"/>
</dbReference>
<evidence type="ECO:0000256" key="2">
    <source>
        <dbReference type="PIRSR" id="PIRSR603782-1"/>
    </source>
</evidence>
<dbReference type="RefSeq" id="WP_092225079.1">
    <property type="nucleotide sequence ID" value="NZ_FNJI01000030.1"/>
</dbReference>
<keyword evidence="2" id="KW-0186">Copper</keyword>
<organism evidence="6 7">
    <name type="scientific">Desulforhopalus singaporensis</name>
    <dbReference type="NCBI Taxonomy" id="91360"/>
    <lineage>
        <taxon>Bacteria</taxon>
        <taxon>Pseudomonadati</taxon>
        <taxon>Thermodesulfobacteriota</taxon>
        <taxon>Desulfobulbia</taxon>
        <taxon>Desulfobulbales</taxon>
        <taxon>Desulfocapsaceae</taxon>
        <taxon>Desulforhopalus</taxon>
    </lineage>
</organism>
<dbReference type="InterPro" id="IPR003782">
    <property type="entry name" value="SCO1/SenC"/>
</dbReference>
<keyword evidence="7" id="KW-1185">Reference proteome</keyword>
<dbReference type="SUPFAM" id="SSF52833">
    <property type="entry name" value="Thioredoxin-like"/>
    <property type="match status" value="1"/>
</dbReference>
<comment type="similarity">
    <text evidence="1">Belongs to the SCO1/2 family.</text>
</comment>
<evidence type="ECO:0000256" key="5">
    <source>
        <dbReference type="SAM" id="Phobius"/>
    </source>
</evidence>
<dbReference type="Gene3D" id="3.40.30.10">
    <property type="entry name" value="Glutaredoxin"/>
    <property type="match status" value="1"/>
</dbReference>
<dbReference type="CDD" id="cd02968">
    <property type="entry name" value="SCO"/>
    <property type="match status" value="1"/>
</dbReference>
<dbReference type="InterPro" id="IPR036249">
    <property type="entry name" value="Thioredoxin-like_sf"/>
</dbReference>
<dbReference type="PANTHER" id="PTHR12151:SF8">
    <property type="entry name" value="THIOREDOXIN DOMAIN-CONTAINING PROTEIN"/>
    <property type="match status" value="1"/>
</dbReference>
<protein>
    <submittedName>
        <fullName evidence="6">Protein SCO1/2</fullName>
    </submittedName>
</protein>
<keyword evidence="3" id="KW-1015">Disulfide bond</keyword>
<feature type="disulfide bond" description="Redox-active" evidence="3">
    <location>
        <begin position="103"/>
        <end position="107"/>
    </location>
</feature>